<gene>
    <name evidence="1" type="ORF">OIU74_023138</name>
</gene>
<name>A0A9Q0WEA2_9ROSI</name>
<evidence type="ECO:0000313" key="1">
    <source>
        <dbReference type="EMBL" id="KAJ6764198.1"/>
    </source>
</evidence>
<organism evidence="1 2">
    <name type="scientific">Salix koriyanagi</name>
    <dbReference type="NCBI Taxonomy" id="2511006"/>
    <lineage>
        <taxon>Eukaryota</taxon>
        <taxon>Viridiplantae</taxon>
        <taxon>Streptophyta</taxon>
        <taxon>Embryophyta</taxon>
        <taxon>Tracheophyta</taxon>
        <taxon>Spermatophyta</taxon>
        <taxon>Magnoliopsida</taxon>
        <taxon>eudicotyledons</taxon>
        <taxon>Gunneridae</taxon>
        <taxon>Pentapetalae</taxon>
        <taxon>rosids</taxon>
        <taxon>fabids</taxon>
        <taxon>Malpighiales</taxon>
        <taxon>Salicaceae</taxon>
        <taxon>Saliceae</taxon>
        <taxon>Salix</taxon>
    </lineage>
</organism>
<sequence>MASSATVNLEDVPSVNLMTELLRRMKCSSKPDKRLILI</sequence>
<proteinExistence type="predicted"/>
<reference evidence="1" key="2">
    <citation type="journal article" date="2023" name="Int. J. Mol. Sci.">
        <title>De Novo Assembly and Annotation of 11 Diverse Shrub Willow (Salix) Genomes Reveals Novel Gene Organization in Sex-Linked Regions.</title>
        <authorList>
            <person name="Hyden B."/>
            <person name="Feng K."/>
            <person name="Yates T.B."/>
            <person name="Jawdy S."/>
            <person name="Cereghino C."/>
            <person name="Smart L.B."/>
            <person name="Muchero W."/>
        </authorList>
    </citation>
    <scope>NUCLEOTIDE SEQUENCE</scope>
    <source>
        <tissue evidence="1">Shoot tip</tissue>
    </source>
</reference>
<keyword evidence="2" id="KW-1185">Reference proteome</keyword>
<dbReference type="EMBL" id="JAPFFM010000004">
    <property type="protein sequence ID" value="KAJ6764198.1"/>
    <property type="molecule type" value="Genomic_DNA"/>
</dbReference>
<protein>
    <submittedName>
        <fullName evidence="1">Uncharacterized protein</fullName>
    </submittedName>
</protein>
<dbReference type="AlphaFoldDB" id="A0A9Q0WEA2"/>
<dbReference type="Proteomes" id="UP001151752">
    <property type="component" value="Chromosome 12"/>
</dbReference>
<accession>A0A9Q0WEA2</accession>
<feature type="non-terminal residue" evidence="1">
    <location>
        <position position="38"/>
    </location>
</feature>
<reference evidence="1" key="1">
    <citation type="submission" date="2022-11" db="EMBL/GenBank/DDBJ databases">
        <authorList>
            <person name="Hyden B.L."/>
            <person name="Feng K."/>
            <person name="Yates T."/>
            <person name="Jawdy S."/>
            <person name="Smart L.B."/>
            <person name="Muchero W."/>
        </authorList>
    </citation>
    <scope>NUCLEOTIDE SEQUENCE</scope>
    <source>
        <tissue evidence="1">Shoot tip</tissue>
    </source>
</reference>
<evidence type="ECO:0000313" key="2">
    <source>
        <dbReference type="Proteomes" id="UP001151752"/>
    </source>
</evidence>
<comment type="caution">
    <text evidence="1">The sequence shown here is derived from an EMBL/GenBank/DDBJ whole genome shotgun (WGS) entry which is preliminary data.</text>
</comment>